<feature type="compositionally biased region" description="Polar residues" evidence="1">
    <location>
        <begin position="65"/>
        <end position="77"/>
    </location>
</feature>
<dbReference type="AlphaFoldDB" id="A0A0B7C183"/>
<dbReference type="EMBL" id="HACG01052368">
    <property type="protein sequence ID" value="CEK99239.1"/>
    <property type="molecule type" value="Transcribed_RNA"/>
</dbReference>
<organism evidence="2">
    <name type="scientific">Arion vulgaris</name>
    <dbReference type="NCBI Taxonomy" id="1028688"/>
    <lineage>
        <taxon>Eukaryota</taxon>
        <taxon>Metazoa</taxon>
        <taxon>Spiralia</taxon>
        <taxon>Lophotrochozoa</taxon>
        <taxon>Mollusca</taxon>
        <taxon>Gastropoda</taxon>
        <taxon>Heterobranchia</taxon>
        <taxon>Euthyneura</taxon>
        <taxon>Panpulmonata</taxon>
        <taxon>Eupulmonata</taxon>
        <taxon>Stylommatophora</taxon>
        <taxon>Helicina</taxon>
        <taxon>Arionoidea</taxon>
        <taxon>Arionidae</taxon>
        <taxon>Arion</taxon>
    </lineage>
</organism>
<proteinExistence type="predicted"/>
<evidence type="ECO:0000256" key="1">
    <source>
        <dbReference type="SAM" id="MobiDB-lite"/>
    </source>
</evidence>
<feature type="region of interest" description="Disordered" evidence="1">
    <location>
        <begin position="1"/>
        <end position="83"/>
    </location>
</feature>
<feature type="compositionally biased region" description="Basic and acidic residues" evidence="1">
    <location>
        <begin position="31"/>
        <end position="49"/>
    </location>
</feature>
<accession>A0A0B7C183</accession>
<evidence type="ECO:0000313" key="2">
    <source>
        <dbReference type="EMBL" id="CEK99239.1"/>
    </source>
</evidence>
<reference evidence="2" key="1">
    <citation type="submission" date="2014-12" db="EMBL/GenBank/DDBJ databases">
        <title>Insight into the proteome of Arion vulgaris.</title>
        <authorList>
            <person name="Aradska J."/>
            <person name="Bulat T."/>
            <person name="Smidak R."/>
            <person name="Sarate P."/>
            <person name="Gangsoo J."/>
            <person name="Sialana F."/>
            <person name="Bilban M."/>
            <person name="Lubec G."/>
        </authorList>
    </citation>
    <scope>NUCLEOTIDE SEQUENCE</scope>
    <source>
        <tissue evidence="2">Skin</tissue>
    </source>
</reference>
<feature type="non-terminal residue" evidence="2">
    <location>
        <position position="83"/>
    </location>
</feature>
<sequence>VSHRSRGRRHNSQGSGFSEHHHQQQQLRQQHYFDDNDLRDNEDVHKGERSNLQVTVGNHNRRVEISSSRASGTSQKYASHEKW</sequence>
<gene>
    <name evidence="2" type="primary">ORF220795</name>
</gene>
<feature type="compositionally biased region" description="Basic residues" evidence="1">
    <location>
        <begin position="1"/>
        <end position="11"/>
    </location>
</feature>
<protein>
    <submittedName>
        <fullName evidence="2">Uncharacterized protein</fullName>
    </submittedName>
</protein>
<name>A0A0B7C183_9EUPU</name>
<feature type="non-terminal residue" evidence="2">
    <location>
        <position position="1"/>
    </location>
</feature>